<reference evidence="1 2" key="1">
    <citation type="submission" date="2017-12" db="EMBL/GenBank/DDBJ databases">
        <title>Sequencing the genomes of 1000 Actinobacteria strains.</title>
        <authorList>
            <person name="Klenk H.-P."/>
        </authorList>
    </citation>
    <scope>NUCLEOTIDE SEQUENCE [LARGE SCALE GENOMIC DNA]</scope>
    <source>
        <strain evidence="1 2">DSM 45165</strain>
    </source>
</reference>
<dbReference type="RefSeq" id="WP_037817335.1">
    <property type="nucleotide sequence ID" value="NZ_PJMY01000003.1"/>
</dbReference>
<dbReference type="OrthoDB" id="3628263at2"/>
<name>A0A2N3WNT7_9PSEU</name>
<comment type="caution">
    <text evidence="1">The sequence shown here is derived from an EMBL/GenBank/DDBJ whole genome shotgun (WGS) entry which is preliminary data.</text>
</comment>
<accession>A0A2N3WNT7</accession>
<protein>
    <submittedName>
        <fullName evidence="1">Uncharacterized protein</fullName>
    </submittedName>
</protein>
<evidence type="ECO:0000313" key="2">
    <source>
        <dbReference type="Proteomes" id="UP000233750"/>
    </source>
</evidence>
<organism evidence="1 2">
    <name type="scientific">Amycolatopsis echigonensis</name>
    <dbReference type="NCBI Taxonomy" id="2576905"/>
    <lineage>
        <taxon>Bacteria</taxon>
        <taxon>Bacillati</taxon>
        <taxon>Actinomycetota</taxon>
        <taxon>Actinomycetes</taxon>
        <taxon>Pseudonocardiales</taxon>
        <taxon>Pseudonocardiaceae</taxon>
        <taxon>Amycolatopsis</taxon>
    </lineage>
</organism>
<evidence type="ECO:0000313" key="1">
    <source>
        <dbReference type="EMBL" id="PKV95525.1"/>
    </source>
</evidence>
<keyword evidence="2" id="KW-1185">Reference proteome</keyword>
<dbReference type="EMBL" id="PJMY01000003">
    <property type="protein sequence ID" value="PKV95525.1"/>
    <property type="molecule type" value="Genomic_DNA"/>
</dbReference>
<gene>
    <name evidence="1" type="ORF">ATK30_6447</name>
</gene>
<sequence>MTNGDKPTQTNRARETAAPILVRERDCTAEGEAKFLKILGRARVYNEATTDGILVLDLAELARSRHLLACWADLRLRELPSYSTGRLPVSLPAQDMLAELFGRNRNRLLAELKAA</sequence>
<proteinExistence type="predicted"/>
<dbReference type="AlphaFoldDB" id="A0A2N3WNT7"/>
<dbReference type="Proteomes" id="UP000233750">
    <property type="component" value="Unassembled WGS sequence"/>
</dbReference>